<proteinExistence type="predicted"/>
<name>A0A921Q3K9_SORBI</name>
<evidence type="ECO:0000313" key="3">
    <source>
        <dbReference type="Proteomes" id="UP000807115"/>
    </source>
</evidence>
<comment type="caution">
    <text evidence="2">The sequence shown here is derived from an EMBL/GenBank/DDBJ whole genome shotgun (WGS) entry which is preliminary data.</text>
</comment>
<accession>A0A921Q3K9</accession>
<dbReference type="EMBL" id="CM027689">
    <property type="protein sequence ID" value="KAG0513780.1"/>
    <property type="molecule type" value="Genomic_DNA"/>
</dbReference>
<sequence length="69" mass="7873">MAARPRRRAPRPARPAAGSRTPPTDSDHPLPRFFTAQQQSRTCSCKQFKLFLKNYNIHSCWVSELCATI</sequence>
<reference evidence="2" key="2">
    <citation type="submission" date="2020-10" db="EMBL/GenBank/DDBJ databases">
        <authorList>
            <person name="Cooper E.A."/>
            <person name="Brenton Z.W."/>
            <person name="Flinn B.S."/>
            <person name="Jenkins J."/>
            <person name="Shu S."/>
            <person name="Flowers D."/>
            <person name="Luo F."/>
            <person name="Wang Y."/>
            <person name="Xia P."/>
            <person name="Barry K."/>
            <person name="Daum C."/>
            <person name="Lipzen A."/>
            <person name="Yoshinaga Y."/>
            <person name="Schmutz J."/>
            <person name="Saski C."/>
            <person name="Vermerris W."/>
            <person name="Kresovich S."/>
        </authorList>
    </citation>
    <scope>NUCLEOTIDE SEQUENCE</scope>
</reference>
<protein>
    <submittedName>
        <fullName evidence="2">Uncharacterized protein</fullName>
    </submittedName>
</protein>
<feature type="compositionally biased region" description="Basic residues" evidence="1">
    <location>
        <begin position="1"/>
        <end position="11"/>
    </location>
</feature>
<evidence type="ECO:0000256" key="1">
    <source>
        <dbReference type="SAM" id="MobiDB-lite"/>
    </source>
</evidence>
<evidence type="ECO:0000313" key="2">
    <source>
        <dbReference type="EMBL" id="KAG0513780.1"/>
    </source>
</evidence>
<dbReference type="AlphaFoldDB" id="A0A921Q3K9"/>
<organism evidence="2 3">
    <name type="scientific">Sorghum bicolor</name>
    <name type="common">Sorghum</name>
    <name type="synonym">Sorghum vulgare</name>
    <dbReference type="NCBI Taxonomy" id="4558"/>
    <lineage>
        <taxon>Eukaryota</taxon>
        <taxon>Viridiplantae</taxon>
        <taxon>Streptophyta</taxon>
        <taxon>Embryophyta</taxon>
        <taxon>Tracheophyta</taxon>
        <taxon>Spermatophyta</taxon>
        <taxon>Magnoliopsida</taxon>
        <taxon>Liliopsida</taxon>
        <taxon>Poales</taxon>
        <taxon>Poaceae</taxon>
        <taxon>PACMAD clade</taxon>
        <taxon>Panicoideae</taxon>
        <taxon>Andropogonodae</taxon>
        <taxon>Andropogoneae</taxon>
        <taxon>Sorghinae</taxon>
        <taxon>Sorghum</taxon>
    </lineage>
</organism>
<dbReference type="Proteomes" id="UP000807115">
    <property type="component" value="Chromosome 10"/>
</dbReference>
<feature type="region of interest" description="Disordered" evidence="1">
    <location>
        <begin position="1"/>
        <end position="32"/>
    </location>
</feature>
<gene>
    <name evidence="2" type="ORF">BDA96_10G132100</name>
</gene>
<reference evidence="2" key="1">
    <citation type="journal article" date="2019" name="BMC Genomics">
        <title>A new reference genome for Sorghum bicolor reveals high levels of sequence similarity between sweet and grain genotypes: implications for the genetics of sugar metabolism.</title>
        <authorList>
            <person name="Cooper E.A."/>
            <person name="Brenton Z.W."/>
            <person name="Flinn B.S."/>
            <person name="Jenkins J."/>
            <person name="Shu S."/>
            <person name="Flowers D."/>
            <person name="Luo F."/>
            <person name="Wang Y."/>
            <person name="Xia P."/>
            <person name="Barry K."/>
            <person name="Daum C."/>
            <person name="Lipzen A."/>
            <person name="Yoshinaga Y."/>
            <person name="Schmutz J."/>
            <person name="Saski C."/>
            <person name="Vermerris W."/>
            <person name="Kresovich S."/>
        </authorList>
    </citation>
    <scope>NUCLEOTIDE SEQUENCE</scope>
</reference>